<name>A0A0A9AS95_ARUDO</name>
<sequence length="20" mass="2493">MRPYNCHTMHMSQKEDEQLN</sequence>
<accession>A0A0A9AS95</accession>
<evidence type="ECO:0000313" key="2">
    <source>
        <dbReference type="EMBL" id="JAD52738.1"/>
    </source>
</evidence>
<organism evidence="2">
    <name type="scientific">Arundo donax</name>
    <name type="common">Giant reed</name>
    <name type="synonym">Donax arundinaceus</name>
    <dbReference type="NCBI Taxonomy" id="35708"/>
    <lineage>
        <taxon>Eukaryota</taxon>
        <taxon>Viridiplantae</taxon>
        <taxon>Streptophyta</taxon>
        <taxon>Embryophyta</taxon>
        <taxon>Tracheophyta</taxon>
        <taxon>Spermatophyta</taxon>
        <taxon>Magnoliopsida</taxon>
        <taxon>Liliopsida</taxon>
        <taxon>Poales</taxon>
        <taxon>Poaceae</taxon>
        <taxon>PACMAD clade</taxon>
        <taxon>Arundinoideae</taxon>
        <taxon>Arundineae</taxon>
        <taxon>Arundo</taxon>
    </lineage>
</organism>
<evidence type="ECO:0000256" key="1">
    <source>
        <dbReference type="SAM" id="MobiDB-lite"/>
    </source>
</evidence>
<dbReference type="AlphaFoldDB" id="A0A0A9AS95"/>
<protein>
    <submittedName>
        <fullName evidence="2">Uncharacterized protein</fullName>
    </submittedName>
</protein>
<reference evidence="2" key="1">
    <citation type="submission" date="2014-09" db="EMBL/GenBank/DDBJ databases">
        <authorList>
            <person name="Magalhaes I.L.F."/>
            <person name="Oliveira U."/>
            <person name="Santos F.R."/>
            <person name="Vidigal T.H.D.A."/>
            <person name="Brescovit A.D."/>
            <person name="Santos A.J."/>
        </authorList>
    </citation>
    <scope>NUCLEOTIDE SEQUENCE</scope>
    <source>
        <tissue evidence="2">Shoot tissue taken approximately 20 cm above the soil surface</tissue>
    </source>
</reference>
<feature type="region of interest" description="Disordered" evidence="1">
    <location>
        <begin position="1"/>
        <end position="20"/>
    </location>
</feature>
<dbReference type="EMBL" id="GBRH01245157">
    <property type="protein sequence ID" value="JAD52738.1"/>
    <property type="molecule type" value="Transcribed_RNA"/>
</dbReference>
<proteinExistence type="predicted"/>
<reference evidence="2" key="2">
    <citation type="journal article" date="2015" name="Data Brief">
        <title>Shoot transcriptome of the giant reed, Arundo donax.</title>
        <authorList>
            <person name="Barrero R.A."/>
            <person name="Guerrero F.D."/>
            <person name="Moolhuijzen P."/>
            <person name="Goolsby J.A."/>
            <person name="Tidwell J."/>
            <person name="Bellgard S.E."/>
            <person name="Bellgard M.I."/>
        </authorList>
    </citation>
    <scope>NUCLEOTIDE SEQUENCE</scope>
    <source>
        <tissue evidence="2">Shoot tissue taken approximately 20 cm above the soil surface</tissue>
    </source>
</reference>